<dbReference type="Gene3D" id="3.40.50.720">
    <property type="entry name" value="NAD(P)-binding Rossmann-like Domain"/>
    <property type="match status" value="1"/>
</dbReference>
<reference evidence="6" key="1">
    <citation type="submission" date="2015-10" db="EMBL/GenBank/DDBJ databases">
        <title>Draft Genome Sequences of 11 Lactococcus lactis subspecies cremoris strains.</title>
        <authorList>
            <person name="Wels M."/>
            <person name="Backus L."/>
            <person name="Boekhorst J."/>
            <person name="Dijkstra A."/>
            <person name="Beerthuizen M."/>
            <person name="Kelly W."/>
            <person name="Siezen R."/>
            <person name="Bachmann H."/>
            <person name="Van Hijum S."/>
        </authorList>
    </citation>
    <scope>NUCLEOTIDE SEQUENCE [LARGE SCALE GENOMIC DNA]</scope>
    <source>
        <strain evidence="6">KF282</strain>
    </source>
</reference>
<dbReference type="PANTHER" id="PTHR22604:SF105">
    <property type="entry name" value="TRANS-1,2-DIHYDROBENZENE-1,2-DIOL DEHYDROGENASE"/>
    <property type="match status" value="1"/>
</dbReference>
<evidence type="ECO:0000256" key="2">
    <source>
        <dbReference type="ARBA" id="ARBA00023002"/>
    </source>
</evidence>
<dbReference type="RefSeq" id="WP_058220120.1">
    <property type="nucleotide sequence ID" value="NZ_LKLN01000080.1"/>
</dbReference>
<comment type="similarity">
    <text evidence="1">Belongs to the Gfo/Idh/MocA family.</text>
</comment>
<dbReference type="InterPro" id="IPR000683">
    <property type="entry name" value="Gfo/Idh/MocA-like_OxRdtase_N"/>
</dbReference>
<protein>
    <submittedName>
        <fullName evidence="5">Oxidoreductase Gfo/Idh/MocA family</fullName>
    </submittedName>
</protein>
<keyword evidence="2" id="KW-0560">Oxidoreductase</keyword>
<dbReference type="InterPro" id="IPR036291">
    <property type="entry name" value="NAD(P)-bd_dom_sf"/>
</dbReference>
<proteinExistence type="inferred from homology"/>
<organism evidence="5 6">
    <name type="scientific">Lactococcus lactis subsp. lactis</name>
    <name type="common">Streptococcus lactis</name>
    <dbReference type="NCBI Taxonomy" id="1360"/>
    <lineage>
        <taxon>Bacteria</taxon>
        <taxon>Bacillati</taxon>
        <taxon>Bacillota</taxon>
        <taxon>Bacilli</taxon>
        <taxon>Lactobacillales</taxon>
        <taxon>Streptococcaceae</taxon>
        <taxon>Lactococcus</taxon>
    </lineage>
</organism>
<dbReference type="PATRIC" id="fig|1360.105.peg.1519"/>
<gene>
    <name evidence="5" type="ORF">KF282_2327</name>
</gene>
<dbReference type="Proteomes" id="UP000053058">
    <property type="component" value="Unassembled WGS sequence"/>
</dbReference>
<evidence type="ECO:0000256" key="1">
    <source>
        <dbReference type="ARBA" id="ARBA00010928"/>
    </source>
</evidence>
<sequence>MGKYNWGIVGTGWIAGEMAQTLSDKHGEIYSITSTNSKELKEFMKKYPVKKIYYSLDELLNDKEVDIIYIATPHHVHSEIIQKSLEAGKNVISEKAITVNNEELEELIQLAKDNELVLMEAMTVLHMPLWKTIKDEVDKGLVGTVKMIQVNFGSHKEYDINNRFFNPDLAGGALLDIGGYAISVARLFMYSQPTEILTTVKYFETGVDEQSVIVLKNKEEQMASITLSMQAKQPKRVLITGDKGYIEVYDYPRGTKAKFVETETGDERIIEIGDSLKALAYEVSDMEKLIEQKEFSFANSFTLEVMKLMTKIREKWGFIYPFENK</sequence>
<dbReference type="Pfam" id="PF22725">
    <property type="entry name" value="GFO_IDH_MocA_C3"/>
    <property type="match status" value="1"/>
</dbReference>
<evidence type="ECO:0000313" key="5">
    <source>
        <dbReference type="EMBL" id="KSU02533.1"/>
    </source>
</evidence>
<name>A0A0V8CN58_LACLL</name>
<dbReference type="PANTHER" id="PTHR22604">
    <property type="entry name" value="OXIDOREDUCTASES"/>
    <property type="match status" value="1"/>
</dbReference>
<comment type="caution">
    <text evidence="5">The sequence shown here is derived from an EMBL/GenBank/DDBJ whole genome shotgun (WGS) entry which is preliminary data.</text>
</comment>
<dbReference type="InterPro" id="IPR055170">
    <property type="entry name" value="GFO_IDH_MocA-like_dom"/>
</dbReference>
<feature type="domain" description="Gfo/Idh/MocA-like oxidoreductase N-terminal" evidence="3">
    <location>
        <begin position="5"/>
        <end position="120"/>
    </location>
</feature>
<dbReference type="GO" id="GO:0016491">
    <property type="term" value="F:oxidoreductase activity"/>
    <property type="evidence" value="ECO:0007669"/>
    <property type="project" value="UniProtKB-KW"/>
</dbReference>
<dbReference type="SUPFAM" id="SSF55347">
    <property type="entry name" value="Glyceraldehyde-3-phosphate dehydrogenase-like, C-terminal domain"/>
    <property type="match status" value="1"/>
</dbReference>
<dbReference type="GO" id="GO:0000166">
    <property type="term" value="F:nucleotide binding"/>
    <property type="evidence" value="ECO:0007669"/>
    <property type="project" value="InterPro"/>
</dbReference>
<dbReference type="Pfam" id="PF01408">
    <property type="entry name" value="GFO_IDH_MocA"/>
    <property type="match status" value="1"/>
</dbReference>
<feature type="domain" description="GFO/IDH/MocA-like oxidoreductase" evidence="4">
    <location>
        <begin position="130"/>
        <end position="247"/>
    </location>
</feature>
<evidence type="ECO:0000313" key="6">
    <source>
        <dbReference type="Proteomes" id="UP000053058"/>
    </source>
</evidence>
<dbReference type="InterPro" id="IPR050984">
    <property type="entry name" value="Gfo/Idh/MocA_domain"/>
</dbReference>
<evidence type="ECO:0000259" key="3">
    <source>
        <dbReference type="Pfam" id="PF01408"/>
    </source>
</evidence>
<dbReference type="AlphaFoldDB" id="A0A0V8CN58"/>
<dbReference type="Gene3D" id="3.30.360.10">
    <property type="entry name" value="Dihydrodipicolinate Reductase, domain 2"/>
    <property type="match status" value="1"/>
</dbReference>
<dbReference type="EMBL" id="LKLN01000080">
    <property type="protein sequence ID" value="KSU02533.1"/>
    <property type="molecule type" value="Genomic_DNA"/>
</dbReference>
<accession>A0A0V8CN58</accession>
<dbReference type="SUPFAM" id="SSF51735">
    <property type="entry name" value="NAD(P)-binding Rossmann-fold domains"/>
    <property type="match status" value="1"/>
</dbReference>
<evidence type="ECO:0000259" key="4">
    <source>
        <dbReference type="Pfam" id="PF22725"/>
    </source>
</evidence>